<gene>
    <name evidence="1" type="ORF">NIASO_04695</name>
</gene>
<dbReference type="AlphaFoldDB" id="W0F2L4"/>
<proteinExistence type="predicted"/>
<organism evidence="1 2">
    <name type="scientific">Niabella soli DSM 19437</name>
    <dbReference type="NCBI Taxonomy" id="929713"/>
    <lineage>
        <taxon>Bacteria</taxon>
        <taxon>Pseudomonadati</taxon>
        <taxon>Bacteroidota</taxon>
        <taxon>Chitinophagia</taxon>
        <taxon>Chitinophagales</taxon>
        <taxon>Chitinophagaceae</taxon>
        <taxon>Niabella</taxon>
    </lineage>
</organism>
<accession>W0F2L4</accession>
<reference evidence="1 2" key="1">
    <citation type="submission" date="2013-12" db="EMBL/GenBank/DDBJ databases">
        <authorList>
            <consortium name="DOE Joint Genome Institute"/>
            <person name="Eisen J."/>
            <person name="Huntemann M."/>
            <person name="Han J."/>
            <person name="Chen A."/>
            <person name="Kyrpides N."/>
            <person name="Mavromatis K."/>
            <person name="Markowitz V."/>
            <person name="Palaniappan K."/>
            <person name="Ivanova N."/>
            <person name="Schaumberg A."/>
            <person name="Pati A."/>
            <person name="Liolios K."/>
            <person name="Nordberg H.P."/>
            <person name="Cantor M.N."/>
            <person name="Hua S.X."/>
            <person name="Woyke T."/>
        </authorList>
    </citation>
    <scope>NUCLEOTIDE SEQUENCE [LARGE SCALE GENOMIC DNA]</scope>
    <source>
        <strain evidence="2">DSM 19437</strain>
    </source>
</reference>
<dbReference type="EMBL" id="CP007035">
    <property type="protein sequence ID" value="AHF17257.1"/>
    <property type="molecule type" value="Genomic_DNA"/>
</dbReference>
<sequence>MYSLGYKVNKNTVNQDFLFQALSHFIIVDEFYADMLAGRVLSL</sequence>
<evidence type="ECO:0000313" key="1">
    <source>
        <dbReference type="EMBL" id="AHF17257.1"/>
    </source>
</evidence>
<protein>
    <submittedName>
        <fullName evidence="1">Uncharacterized protein</fullName>
    </submittedName>
</protein>
<evidence type="ECO:0000313" key="2">
    <source>
        <dbReference type="Proteomes" id="UP000003586"/>
    </source>
</evidence>
<dbReference type="Proteomes" id="UP000003586">
    <property type="component" value="Chromosome"/>
</dbReference>
<keyword evidence="2" id="KW-1185">Reference proteome</keyword>
<dbReference type="STRING" id="929713.NIASO_04695"/>
<dbReference type="KEGG" id="nso:NIASO_04695"/>
<dbReference type="HOGENOM" id="CLU_3236636_0_0_10"/>
<name>W0F2L4_9BACT</name>